<feature type="region of interest" description="Disordered" evidence="1">
    <location>
        <begin position="98"/>
        <end position="515"/>
    </location>
</feature>
<feature type="compositionally biased region" description="Polar residues" evidence="1">
    <location>
        <begin position="35"/>
        <end position="67"/>
    </location>
</feature>
<proteinExistence type="predicted"/>
<gene>
    <name evidence="3" type="ORF">B0J15DRAFT_592176</name>
</gene>
<protein>
    <recommendedName>
        <fullName evidence="2">JmjC domain-containing protein</fullName>
    </recommendedName>
</protein>
<sequence length="1147" mass="125467">MAGPGTPAPDLAALFAATRRVSSQIKQVQNSLQSIAASIQQHTSEPRSSTRPATRSTARGKGSSESAVWTKAISGFKEACEKMDSLRATAEILITSVSQLSEESRARADGSPVHDALDQEGGGPGREEGQQDETPARTAEADCDPPGRRSDDDALHGLTRFAGRARRKQPVVDSSLPHLRSGSHPAGPQINAATSPEAVSNAAQQQQVHPADGHEGSPRSPPPRDSGTATQDGNAAAQGASTHQHREAEPEDQALANAHGDNSVTSIKASRDTSSDGSNEDTPMREHEPENGDADTVMTDGDQQASGSEDVARGASTAATTRLLDENDSIQPVPNPGKPNSAADSRPSVGAHPADEPRSPRSASRQATVNDQGDIPATNHTPEAEASGPEDEDVVMGGSDVAQGEGNAGSAAANHQSARPSAPEDDTGGDRSEANPQTEPTTANPTSQGAAAQVNMQSPFNSATPEKRTMQLRTMQLPTTPNSQGSDTTEDTSRATTPDTHLTSPDTSVPDSPSQFTLSEADMGEGLVEALERIIKRDDSMHKISVPNLPVDLDLIKAAVKAELSAPNPDWQFTANRFVPGPKGEGYMRAYISKLRSHFAFPDFPDKVVIPAKEEARKWLDDYFDNPPEGIVPYFTGHLDLPYGDLLNPGAMILDNPKLLDLHRPYWHIGGDKSANRFHIEDYNCSEDESPCGLRSANLVLEGVKLWTAIETHHTKKFEAFVAKNWDCNGCSQRVGHQSLLISPLTLEREGIDFEIKVQGPGDLMIPGRSQYHMVVNMTFNIAMSMNHLQRGDRLKSMALRQCVKCGVLDDTVTRVPPPNLIRTPLPSTPDPPPEQSEAQTPLVSEAPKSPKRLATKPSAAPASKRMKGTKRSEMADPVLRQSKRVNIRQDNDRESVDTPRVRLESLQKLVDKFRAENLLCKVPTLRADQLPTERVLRLACAMSSRIAIQQFHSMVQSWNGWPRLREDVPLPGEDPISRIQHRVLLVDKYASMDILCNYLLRQSQFSLVKEVEAHRQGQMRTDPTFIKQVCERARWTRRNYDYHYRRGKQWIAIWDRNEGILPFLHHYTEPFNISPTRCLDLSEDELSSLASLLDNHVSKALLKAGVAFQQAVEESRSVRLAWDGHKVDWDGLDENKLMLYLEVVDD</sequence>
<dbReference type="InterPro" id="IPR003347">
    <property type="entry name" value="JmjC_dom"/>
</dbReference>
<evidence type="ECO:0000256" key="1">
    <source>
        <dbReference type="SAM" id="MobiDB-lite"/>
    </source>
</evidence>
<keyword evidence="4" id="KW-1185">Reference proteome</keyword>
<feature type="domain" description="JmjC" evidence="2">
    <location>
        <begin position="671"/>
        <end position="787"/>
    </location>
</feature>
<feature type="region of interest" description="Disordered" evidence="1">
    <location>
        <begin position="35"/>
        <end position="68"/>
    </location>
</feature>
<name>A0A9P9KUI7_FUSSL</name>
<organism evidence="3 4">
    <name type="scientific">Fusarium solani</name>
    <name type="common">Filamentous fungus</name>
    <dbReference type="NCBI Taxonomy" id="169388"/>
    <lineage>
        <taxon>Eukaryota</taxon>
        <taxon>Fungi</taxon>
        <taxon>Dikarya</taxon>
        <taxon>Ascomycota</taxon>
        <taxon>Pezizomycotina</taxon>
        <taxon>Sordariomycetes</taxon>
        <taxon>Hypocreomycetidae</taxon>
        <taxon>Hypocreales</taxon>
        <taxon>Nectriaceae</taxon>
        <taxon>Fusarium</taxon>
        <taxon>Fusarium solani species complex</taxon>
    </lineage>
</organism>
<dbReference type="SUPFAM" id="SSF51197">
    <property type="entry name" value="Clavaminate synthase-like"/>
    <property type="match status" value="1"/>
</dbReference>
<accession>A0A9P9KUI7</accession>
<feature type="compositionally biased region" description="Polar residues" evidence="1">
    <location>
        <begin position="471"/>
        <end position="487"/>
    </location>
</feature>
<dbReference type="OrthoDB" id="5106772at2759"/>
<feature type="compositionally biased region" description="Low complexity" evidence="1">
    <location>
        <begin position="503"/>
        <end position="514"/>
    </location>
</feature>
<dbReference type="Pfam" id="PF02373">
    <property type="entry name" value="JmjC"/>
    <property type="match status" value="1"/>
</dbReference>
<evidence type="ECO:0000259" key="2">
    <source>
        <dbReference type="Pfam" id="PF02373"/>
    </source>
</evidence>
<feature type="region of interest" description="Disordered" evidence="1">
    <location>
        <begin position="814"/>
        <end position="877"/>
    </location>
</feature>
<dbReference type="Proteomes" id="UP000736672">
    <property type="component" value="Unassembled WGS sequence"/>
</dbReference>
<dbReference type="AlphaFoldDB" id="A0A9P9KUI7"/>
<feature type="compositionally biased region" description="Basic and acidic residues" evidence="1">
    <location>
        <begin position="145"/>
        <end position="155"/>
    </location>
</feature>
<evidence type="ECO:0000313" key="3">
    <source>
        <dbReference type="EMBL" id="KAH7268736.1"/>
    </source>
</evidence>
<feature type="compositionally biased region" description="Polar residues" evidence="1">
    <location>
        <begin position="361"/>
        <end position="371"/>
    </location>
</feature>
<feature type="compositionally biased region" description="Polar residues" evidence="1">
    <location>
        <begin position="191"/>
        <end position="208"/>
    </location>
</feature>
<comment type="caution">
    <text evidence="3">The sequence shown here is derived from an EMBL/GenBank/DDBJ whole genome shotgun (WGS) entry which is preliminary data.</text>
</comment>
<dbReference type="EMBL" id="JAGTJS010000005">
    <property type="protein sequence ID" value="KAH7268736.1"/>
    <property type="molecule type" value="Genomic_DNA"/>
</dbReference>
<evidence type="ECO:0000313" key="4">
    <source>
        <dbReference type="Proteomes" id="UP000736672"/>
    </source>
</evidence>
<feature type="compositionally biased region" description="Polar residues" evidence="1">
    <location>
        <begin position="434"/>
        <end position="464"/>
    </location>
</feature>
<dbReference type="Gene3D" id="2.60.120.650">
    <property type="entry name" value="Cupin"/>
    <property type="match status" value="1"/>
</dbReference>
<reference evidence="3" key="1">
    <citation type="journal article" date="2021" name="Nat. Commun.">
        <title>Genetic determinants of endophytism in the Arabidopsis root mycobiome.</title>
        <authorList>
            <person name="Mesny F."/>
            <person name="Miyauchi S."/>
            <person name="Thiergart T."/>
            <person name="Pickel B."/>
            <person name="Atanasova L."/>
            <person name="Karlsson M."/>
            <person name="Huettel B."/>
            <person name="Barry K.W."/>
            <person name="Haridas S."/>
            <person name="Chen C."/>
            <person name="Bauer D."/>
            <person name="Andreopoulos W."/>
            <person name="Pangilinan J."/>
            <person name="LaButti K."/>
            <person name="Riley R."/>
            <person name="Lipzen A."/>
            <person name="Clum A."/>
            <person name="Drula E."/>
            <person name="Henrissat B."/>
            <person name="Kohler A."/>
            <person name="Grigoriev I.V."/>
            <person name="Martin F.M."/>
            <person name="Hacquard S."/>
        </authorList>
    </citation>
    <scope>NUCLEOTIDE SEQUENCE</scope>
    <source>
        <strain evidence="3">FSSC 5 MPI-SDFR-AT-0091</strain>
    </source>
</reference>